<dbReference type="Proteomes" id="UP000003959">
    <property type="component" value="Unassembled WGS sequence"/>
</dbReference>
<sequence>MPAKNHLTSEQKPKIQKALKIEENGYIRERLLILLLLNDGKTQQEIANFIGCSKNKVCYWCVHGDPDNLETLKDQRMKGNHQKATDKYIDI</sequence>
<protein>
    <submittedName>
        <fullName evidence="1">Uncharacterized protein</fullName>
    </submittedName>
</protein>
<organism evidence="1 2">
    <name type="scientific">Moorena producens 3L</name>
    <dbReference type="NCBI Taxonomy" id="489825"/>
    <lineage>
        <taxon>Bacteria</taxon>
        <taxon>Bacillati</taxon>
        <taxon>Cyanobacteriota</taxon>
        <taxon>Cyanophyceae</taxon>
        <taxon>Coleofasciculales</taxon>
        <taxon>Coleofasciculaceae</taxon>
        <taxon>Moorena</taxon>
    </lineage>
</organism>
<proteinExistence type="predicted"/>
<name>F4XY44_9CYAN</name>
<accession>F4XY44</accession>
<dbReference type="HOGENOM" id="CLU_187624_0_0_3"/>
<evidence type="ECO:0000313" key="2">
    <source>
        <dbReference type="Proteomes" id="UP000003959"/>
    </source>
</evidence>
<dbReference type="eggNOG" id="COG3415">
    <property type="taxonomic scope" value="Bacteria"/>
</dbReference>
<reference evidence="2" key="1">
    <citation type="journal article" date="2011" name="Proc. Natl. Acad. Sci. U.S.A.">
        <title>Genomic insights into the physiology and ecology of the marine filamentous cyanobacterium Lyngbya majuscula.</title>
        <authorList>
            <person name="Jones A.C."/>
            <person name="Monroe E.A."/>
            <person name="Podell S."/>
            <person name="Hess W.R."/>
            <person name="Klages S."/>
            <person name="Esquenazi E."/>
            <person name="Niessen S."/>
            <person name="Hoover H."/>
            <person name="Rothmann M."/>
            <person name="Lasken R.S."/>
            <person name="Yates J.R.III."/>
            <person name="Reinhardt R."/>
            <person name="Kube M."/>
            <person name="Burkart M.D."/>
            <person name="Allen E.E."/>
            <person name="Dorrestein P.C."/>
            <person name="Gerwick W.H."/>
            <person name="Gerwick L."/>
        </authorList>
    </citation>
    <scope>NUCLEOTIDE SEQUENCE [LARGE SCALE GENOMIC DNA]</scope>
    <source>
        <strain evidence="2">3L</strain>
    </source>
</reference>
<keyword evidence="2" id="KW-1185">Reference proteome</keyword>
<dbReference type="AlphaFoldDB" id="F4XY44"/>
<dbReference type="Pfam" id="PF13384">
    <property type="entry name" value="HTH_23"/>
    <property type="match status" value="1"/>
</dbReference>
<evidence type="ECO:0000313" key="1">
    <source>
        <dbReference type="EMBL" id="EGJ30441.1"/>
    </source>
</evidence>
<gene>
    <name evidence="1" type="ORF">LYNGBM3L_50030</name>
</gene>
<dbReference type="EMBL" id="GL890953">
    <property type="protein sequence ID" value="EGJ30441.1"/>
    <property type="molecule type" value="Genomic_DNA"/>
</dbReference>